<dbReference type="GO" id="GO:0016747">
    <property type="term" value="F:acyltransferase activity, transferring groups other than amino-acyl groups"/>
    <property type="evidence" value="ECO:0007669"/>
    <property type="project" value="InterPro"/>
</dbReference>
<dbReference type="InterPro" id="IPR042099">
    <property type="entry name" value="ANL_N_sf"/>
</dbReference>
<dbReference type="Pfam" id="PF00501">
    <property type="entry name" value="AMP-binding"/>
    <property type="match status" value="1"/>
</dbReference>
<feature type="domain" description="N-acetyltransferase" evidence="3">
    <location>
        <begin position="1358"/>
        <end position="1493"/>
    </location>
</feature>
<keyword evidence="1" id="KW-0547">Nucleotide-binding</keyword>
<dbReference type="SUPFAM" id="SSF55729">
    <property type="entry name" value="Acyl-CoA N-acyltransferases (Nat)"/>
    <property type="match status" value="1"/>
</dbReference>
<evidence type="ECO:0000259" key="3">
    <source>
        <dbReference type="PROSITE" id="PS51186"/>
    </source>
</evidence>
<gene>
    <name evidence="4" type="ORF">METZ01_LOCUS77511</name>
</gene>
<evidence type="ECO:0000256" key="1">
    <source>
        <dbReference type="ARBA" id="ARBA00022741"/>
    </source>
</evidence>
<dbReference type="SUPFAM" id="SSF56801">
    <property type="entry name" value="Acetyl-CoA synthetase-like"/>
    <property type="match status" value="1"/>
</dbReference>
<dbReference type="PANTHER" id="PTHR43272">
    <property type="entry name" value="LONG-CHAIN-FATTY-ACID--COA LIGASE"/>
    <property type="match status" value="1"/>
</dbReference>
<dbReference type="Gene3D" id="3.40.630.30">
    <property type="match status" value="1"/>
</dbReference>
<evidence type="ECO:0000256" key="2">
    <source>
        <dbReference type="ARBA" id="ARBA00022840"/>
    </source>
</evidence>
<dbReference type="PANTHER" id="PTHR43272:SF33">
    <property type="entry name" value="AMP-BINDING DOMAIN-CONTAINING PROTEIN-RELATED"/>
    <property type="match status" value="1"/>
</dbReference>
<organism evidence="4">
    <name type="scientific">marine metagenome</name>
    <dbReference type="NCBI Taxonomy" id="408172"/>
    <lineage>
        <taxon>unclassified sequences</taxon>
        <taxon>metagenomes</taxon>
        <taxon>ecological metagenomes</taxon>
    </lineage>
</organism>
<proteinExistence type="predicted"/>
<evidence type="ECO:0000313" key="4">
    <source>
        <dbReference type="EMBL" id="SVA24657.1"/>
    </source>
</evidence>
<dbReference type="EMBL" id="UINC01005966">
    <property type="protein sequence ID" value="SVA24657.1"/>
    <property type="molecule type" value="Genomic_DNA"/>
</dbReference>
<dbReference type="Pfam" id="PF23562">
    <property type="entry name" value="AMP-binding_C_3"/>
    <property type="match status" value="1"/>
</dbReference>
<keyword evidence="2" id="KW-0067">ATP-binding</keyword>
<dbReference type="Gene3D" id="3.40.50.12780">
    <property type="entry name" value="N-terminal domain of ligase-like"/>
    <property type="match status" value="1"/>
</dbReference>
<dbReference type="GO" id="GO:0016020">
    <property type="term" value="C:membrane"/>
    <property type="evidence" value="ECO:0007669"/>
    <property type="project" value="TreeGrafter"/>
</dbReference>
<dbReference type="PROSITE" id="PS51186">
    <property type="entry name" value="GNAT"/>
    <property type="match status" value="1"/>
</dbReference>
<dbReference type="InterPro" id="IPR000873">
    <property type="entry name" value="AMP-dep_synth/lig_dom"/>
</dbReference>
<reference evidence="4" key="1">
    <citation type="submission" date="2018-05" db="EMBL/GenBank/DDBJ databases">
        <authorList>
            <person name="Lanie J.A."/>
            <person name="Ng W.-L."/>
            <person name="Kazmierczak K.M."/>
            <person name="Andrzejewski T.M."/>
            <person name="Davidsen T.M."/>
            <person name="Wayne K.J."/>
            <person name="Tettelin H."/>
            <person name="Glass J.I."/>
            <person name="Rusch D."/>
            <person name="Podicherti R."/>
            <person name="Tsui H.-C.T."/>
            <person name="Winkler M.E."/>
        </authorList>
    </citation>
    <scope>NUCLEOTIDE SEQUENCE</scope>
</reference>
<name>A0A381UBC0_9ZZZZ</name>
<dbReference type="InterPro" id="IPR000182">
    <property type="entry name" value="GNAT_dom"/>
</dbReference>
<dbReference type="GO" id="GO:0005524">
    <property type="term" value="F:ATP binding"/>
    <property type="evidence" value="ECO:0007669"/>
    <property type="project" value="UniProtKB-KW"/>
</dbReference>
<dbReference type="InterPro" id="IPR016181">
    <property type="entry name" value="Acyl_CoA_acyltransferase"/>
</dbReference>
<accession>A0A381UBC0</accession>
<sequence length="1493" mass="173223">MPDTQKLIDNAFKGNTNLNDLFDTALTLLDSGDQESIHKFLNVGHIPSINRTIYQKSKINEWFDLLHQLVIKSNFDVYELIQQRSEYYRDKPLFQEITENKIVPISYQNVWKTIRSIGSHFVTNLSPHDTIGILTPNHLNGAIIDLACLSYHIRVVPIPINLSADHLDYVLDHADITHLFTGSEDARDLLNNAKIDANTYNMVCIDIQNEWEDFLKICYQSTLATPKKKEMDDLATIMYTSGTTDNPKGIIFNQTNIITKRFARALALPEIGSNDSFLCYLPLYHTFGRWLEMMGTIFWGSTYTFTENTSFKTLLRDFKIAKPTVFISIPKRWIQIREQVAATIPIEKSEEKAIKEVTQSITGENLKWGLSAAGFLDPDIFKFFHQNDINLLSGYGMTEATGGITMTPPKDYMANSVGKVLPGLELKLGGDNELLMRGPYVSPGYYKDEIAGSHINGWFYSGDIFAHKKGHYFIVDRKKEIYKNSRGETISPQKIENLFQDFESIRSVFLIGDGQEFNTILLYPEPKNDAIDLNTMSQEEIRTYFSSLVFSVNTFLPPHERIVNYAIIPRNFDHEHDELTLKNTYKRKNVLKHFNDIIAPMYEKNYISLIHGDHKIQIPNWLLMEKRLTRGDIRWDGKSIREYNLDDGLALKWTKSGLRIGDFIYYTSEKTISFEKLIRDPILWLGNNALVDFINEVSFRVISFEPYHILSLNHAKLPFNQKDKALNKATSYPEGAPTLVTLHLAATNLFQNNVQHVKSALDHFHQAINSATYQAIIQDQLLRLQFHPDPIYWVRALEILMLHISGEMFISLYKNSIYSSQYESMSSLHPEFIQKYHFQSIVELLDDYRQRPKIAKRDETVGQALINLITELGVKDPKYFMQVRGELTLWMLASKNHVLAELAHANRGILLDAFRTWIQSNQLKGQFDWSPILQFDQSIPDFLKEKIEKAVYHSTLIRESIFIFSDNQNIQLSDLASEGLWFTLIGKGHGKYVIRVLVQLKDGGAYNFVLNINDDLAHRQFTQETNRLISIASSIQDQKLVEDFGSYWEDHQIFTEEYIPGETVLQYLNRNKKEISSGTYPDRWQMRWLHFIWNGVTAYLEFWKRTGCTRMITDTSPRNIIIPEFDYYTGTRLISISGRKKTTLILDVFLSLYEKFILETERKFPGLKKMAEWEILFTVTLEVFGLKVGSKILRTIKKSHKNLKLSPARVKEFLNEVNKSGLLRKQVVFASLRYQRWLDLNPGATYKARGIIIQDLYKDYKLQALMEKYPETRIRFFLMTAFQDANTELVKKLNDLMTEMRSGSISEENLETHLHFIHDEIDLNEEEKYFLTRLVFEHVDAADFAELITRDVGKKGRLDLIVLVKDKNSQPFNIRPPFHPKEVARFHRLLLEARLDVQFESRHEFLLIIGKKDQLVGGVFWKKTSSGIAHLEKIVISPPYQKNHLSIRLIEELFNRLRLKKFKFLTVGFFQSGLFYRLGFEIDQKFGGLVKKL</sequence>
<protein>
    <recommendedName>
        <fullName evidence="3">N-acetyltransferase domain-containing protein</fullName>
    </recommendedName>
</protein>
<dbReference type="GO" id="GO:0004467">
    <property type="term" value="F:long-chain fatty acid-CoA ligase activity"/>
    <property type="evidence" value="ECO:0007669"/>
    <property type="project" value="TreeGrafter"/>
</dbReference>